<gene>
    <name evidence="2" type="ORF">BcabD6B2_48910</name>
</gene>
<evidence type="ECO:0000313" key="2">
    <source>
        <dbReference type="EMBL" id="GIX65456.1"/>
    </source>
</evidence>
<keyword evidence="3" id="KW-1185">Reference proteome</keyword>
<keyword evidence="1" id="KW-0812">Transmembrane</keyword>
<reference evidence="2 3" key="1">
    <citation type="submission" date="2021-06" db="EMBL/GenBank/DDBJ databases">
        <title>Genome sequence of Babesia caballi.</title>
        <authorList>
            <person name="Yamagishi J."/>
            <person name="Kidaka T."/>
            <person name="Ochi A."/>
        </authorList>
    </citation>
    <scope>NUCLEOTIDE SEQUENCE [LARGE SCALE GENOMIC DNA]</scope>
    <source>
        <strain evidence="2">USDA-D6B2</strain>
    </source>
</reference>
<evidence type="ECO:0000256" key="1">
    <source>
        <dbReference type="SAM" id="Phobius"/>
    </source>
</evidence>
<protein>
    <submittedName>
        <fullName evidence="2">Uncharacterized protein</fullName>
    </submittedName>
</protein>
<feature type="transmembrane region" description="Helical" evidence="1">
    <location>
        <begin position="22"/>
        <end position="45"/>
    </location>
</feature>
<comment type="caution">
    <text evidence="2">The sequence shown here is derived from an EMBL/GenBank/DDBJ whole genome shotgun (WGS) entry which is preliminary data.</text>
</comment>
<proteinExistence type="predicted"/>
<accession>A0AAV4M238</accession>
<name>A0AAV4M238_BABCB</name>
<evidence type="ECO:0000313" key="3">
    <source>
        <dbReference type="Proteomes" id="UP001497744"/>
    </source>
</evidence>
<dbReference type="EMBL" id="BPLF01000004">
    <property type="protein sequence ID" value="GIX65456.1"/>
    <property type="molecule type" value="Genomic_DNA"/>
</dbReference>
<sequence>MAPPIDIGEGLVVEGEAAEEDLGALILVIITTHIAPLGLRIRFLIIVRRIFFSLKIGDEGVGGVADGGEDGGVGQEIRFARHGLDAANFVVEIGGGAGDALNVSLKFAIS</sequence>
<dbReference type="GeneID" id="94196937"/>
<keyword evidence="1" id="KW-0472">Membrane</keyword>
<keyword evidence="1" id="KW-1133">Transmembrane helix</keyword>
<dbReference type="Proteomes" id="UP001497744">
    <property type="component" value="Unassembled WGS sequence"/>
</dbReference>
<dbReference type="AlphaFoldDB" id="A0AAV4M238"/>
<organism evidence="2 3">
    <name type="scientific">Babesia caballi</name>
    <dbReference type="NCBI Taxonomy" id="5871"/>
    <lineage>
        <taxon>Eukaryota</taxon>
        <taxon>Sar</taxon>
        <taxon>Alveolata</taxon>
        <taxon>Apicomplexa</taxon>
        <taxon>Aconoidasida</taxon>
        <taxon>Piroplasmida</taxon>
        <taxon>Babesiidae</taxon>
        <taxon>Babesia</taxon>
    </lineage>
</organism>
<dbReference type="RefSeq" id="XP_067717525.1">
    <property type="nucleotide sequence ID" value="XM_067861424.1"/>
</dbReference>